<sequence>MVQKTMESVISMMKKVELKEKNAEQANMEAAKGGAVILDRVEELRQMVQRAKEANDVHAEEEYGEKAILST</sequence>
<dbReference type="OrthoDB" id="620544at2759"/>
<feature type="compositionally biased region" description="Basic and acidic residues" evidence="1">
    <location>
        <begin position="51"/>
        <end position="65"/>
    </location>
</feature>
<dbReference type="Proteomes" id="UP000594638">
    <property type="component" value="Unassembled WGS sequence"/>
</dbReference>
<evidence type="ECO:0000313" key="3">
    <source>
        <dbReference type="Proteomes" id="UP000594638"/>
    </source>
</evidence>
<dbReference type="AlphaFoldDB" id="A0A8S0R9D0"/>
<reference evidence="2 3" key="1">
    <citation type="submission" date="2019-12" db="EMBL/GenBank/DDBJ databases">
        <authorList>
            <person name="Alioto T."/>
            <person name="Alioto T."/>
            <person name="Gomez Garrido J."/>
        </authorList>
    </citation>
    <scope>NUCLEOTIDE SEQUENCE [LARGE SCALE GENOMIC DNA]</scope>
</reference>
<evidence type="ECO:0000313" key="2">
    <source>
        <dbReference type="EMBL" id="CAA2975202.1"/>
    </source>
</evidence>
<name>A0A8S0R9D0_OLEEU</name>
<organism evidence="2 3">
    <name type="scientific">Olea europaea subsp. europaea</name>
    <dbReference type="NCBI Taxonomy" id="158383"/>
    <lineage>
        <taxon>Eukaryota</taxon>
        <taxon>Viridiplantae</taxon>
        <taxon>Streptophyta</taxon>
        <taxon>Embryophyta</taxon>
        <taxon>Tracheophyta</taxon>
        <taxon>Spermatophyta</taxon>
        <taxon>Magnoliopsida</taxon>
        <taxon>eudicotyledons</taxon>
        <taxon>Gunneridae</taxon>
        <taxon>Pentapetalae</taxon>
        <taxon>asterids</taxon>
        <taxon>lamiids</taxon>
        <taxon>Lamiales</taxon>
        <taxon>Oleaceae</taxon>
        <taxon>Oleeae</taxon>
        <taxon>Olea</taxon>
    </lineage>
</organism>
<dbReference type="PANTHER" id="PTHR48459">
    <property type="entry name" value="CUE DOMAIN-CONTAINING PROTEIN"/>
    <property type="match status" value="1"/>
</dbReference>
<gene>
    <name evidence="2" type="ORF">OLEA9_A011030</name>
</gene>
<dbReference type="Gramene" id="OE9A011030T1">
    <property type="protein sequence ID" value="OE9A011030C1"/>
    <property type="gene ID" value="OE9A011030"/>
</dbReference>
<proteinExistence type="predicted"/>
<evidence type="ECO:0000256" key="1">
    <source>
        <dbReference type="SAM" id="MobiDB-lite"/>
    </source>
</evidence>
<accession>A0A8S0R9D0</accession>
<protein>
    <submittedName>
        <fullName evidence="2">Calponin homology domain-containing</fullName>
    </submittedName>
</protein>
<keyword evidence="3" id="KW-1185">Reference proteome</keyword>
<dbReference type="EMBL" id="CACTIH010002241">
    <property type="protein sequence ID" value="CAA2975202.1"/>
    <property type="molecule type" value="Genomic_DNA"/>
</dbReference>
<comment type="caution">
    <text evidence="2">The sequence shown here is derived from an EMBL/GenBank/DDBJ whole genome shotgun (WGS) entry which is preliminary data.</text>
</comment>
<feature type="region of interest" description="Disordered" evidence="1">
    <location>
        <begin position="51"/>
        <end position="71"/>
    </location>
</feature>
<dbReference type="PANTHER" id="PTHR48459:SF1">
    <property type="entry name" value="CUE DOMAIN-CONTAINING PROTEIN"/>
    <property type="match status" value="1"/>
</dbReference>